<dbReference type="AlphaFoldDB" id="A0A7J7U107"/>
<organism evidence="1 2">
    <name type="scientific">Rhinolophus ferrumequinum</name>
    <name type="common">Greater horseshoe bat</name>
    <dbReference type="NCBI Taxonomy" id="59479"/>
    <lineage>
        <taxon>Eukaryota</taxon>
        <taxon>Metazoa</taxon>
        <taxon>Chordata</taxon>
        <taxon>Craniata</taxon>
        <taxon>Vertebrata</taxon>
        <taxon>Euteleostomi</taxon>
        <taxon>Mammalia</taxon>
        <taxon>Eutheria</taxon>
        <taxon>Laurasiatheria</taxon>
        <taxon>Chiroptera</taxon>
        <taxon>Yinpterochiroptera</taxon>
        <taxon>Rhinolophoidea</taxon>
        <taxon>Rhinolophidae</taxon>
        <taxon>Rhinolophinae</taxon>
        <taxon>Rhinolophus</taxon>
    </lineage>
</organism>
<gene>
    <name evidence="1" type="ORF">mRhiFer1_008633</name>
</gene>
<dbReference type="EMBL" id="JACAGC010000017">
    <property type="protein sequence ID" value="KAF6306528.1"/>
    <property type="molecule type" value="Genomic_DNA"/>
</dbReference>
<protein>
    <submittedName>
        <fullName evidence="1">Uncharacterized protein</fullName>
    </submittedName>
</protein>
<sequence>MRVHAPLCARLSPPPQSCILGLKWVKRHTGNLSPGGCELSPRGSPCACFLSLVPCRSGVSKGKPLRNSLPEVGAGGDIGPYNWRILAPTLLRCVLVLESPNSRHPGAVRGDMGSWKVVSLCDGSGSGEGLALDYFISIHFSSFPAVGSLSGICQKARELGFIAHAGSESGPLEFKEGHREVTIPFPSRMFWPLWKVAPGRPVRARKSCLLQTVSLGLPWPGQPLINRTRIFWLHGPGCFLLPAPGAWPGGLSWRVLC</sequence>
<dbReference type="Proteomes" id="UP000585614">
    <property type="component" value="Unassembled WGS sequence"/>
</dbReference>
<comment type="caution">
    <text evidence="1">The sequence shown here is derived from an EMBL/GenBank/DDBJ whole genome shotgun (WGS) entry which is preliminary data.</text>
</comment>
<evidence type="ECO:0000313" key="1">
    <source>
        <dbReference type="EMBL" id="KAF6306528.1"/>
    </source>
</evidence>
<reference evidence="1 2" key="1">
    <citation type="journal article" date="2020" name="Nature">
        <title>Six reference-quality genomes reveal evolution of bat adaptations.</title>
        <authorList>
            <person name="Jebb D."/>
            <person name="Huang Z."/>
            <person name="Pippel M."/>
            <person name="Hughes G.M."/>
            <person name="Lavrichenko K."/>
            <person name="Devanna P."/>
            <person name="Winkler S."/>
            <person name="Jermiin L.S."/>
            <person name="Skirmuntt E.C."/>
            <person name="Katzourakis A."/>
            <person name="Burkitt-Gray L."/>
            <person name="Ray D.A."/>
            <person name="Sullivan K.A.M."/>
            <person name="Roscito J.G."/>
            <person name="Kirilenko B.M."/>
            <person name="Davalos L.M."/>
            <person name="Corthals A.P."/>
            <person name="Power M.L."/>
            <person name="Jones G."/>
            <person name="Ransome R.D."/>
            <person name="Dechmann D.K.N."/>
            <person name="Locatelli A.G."/>
            <person name="Puechmaille S.J."/>
            <person name="Fedrigo O."/>
            <person name="Jarvis E.D."/>
            <person name="Hiller M."/>
            <person name="Vernes S.C."/>
            <person name="Myers E.W."/>
            <person name="Teeling E.C."/>
        </authorList>
    </citation>
    <scope>NUCLEOTIDE SEQUENCE [LARGE SCALE GENOMIC DNA]</scope>
    <source>
        <strain evidence="1">MRhiFer1</strain>
        <tissue evidence="1">Lung</tissue>
    </source>
</reference>
<name>A0A7J7U107_RHIFE</name>
<proteinExistence type="predicted"/>
<accession>A0A7J7U107</accession>
<evidence type="ECO:0000313" key="2">
    <source>
        <dbReference type="Proteomes" id="UP000585614"/>
    </source>
</evidence>